<evidence type="ECO:0000256" key="1">
    <source>
        <dbReference type="SAM" id="MobiDB-lite"/>
    </source>
</evidence>
<feature type="compositionally biased region" description="Basic and acidic residues" evidence="1">
    <location>
        <begin position="235"/>
        <end position="244"/>
    </location>
</feature>
<organism evidence="2 3">
    <name type="scientific">Panagrellus redivivus</name>
    <name type="common">Microworm</name>
    <dbReference type="NCBI Taxonomy" id="6233"/>
    <lineage>
        <taxon>Eukaryota</taxon>
        <taxon>Metazoa</taxon>
        <taxon>Ecdysozoa</taxon>
        <taxon>Nematoda</taxon>
        <taxon>Chromadorea</taxon>
        <taxon>Rhabditida</taxon>
        <taxon>Tylenchina</taxon>
        <taxon>Panagrolaimomorpha</taxon>
        <taxon>Panagrolaimoidea</taxon>
        <taxon>Panagrolaimidae</taxon>
        <taxon>Panagrellus</taxon>
    </lineage>
</organism>
<name>A0A7E4UXB7_PANRE</name>
<evidence type="ECO:0000313" key="2">
    <source>
        <dbReference type="Proteomes" id="UP000492821"/>
    </source>
</evidence>
<keyword evidence="2" id="KW-1185">Reference proteome</keyword>
<feature type="compositionally biased region" description="Polar residues" evidence="1">
    <location>
        <begin position="337"/>
        <end position="349"/>
    </location>
</feature>
<dbReference type="WBParaSite" id="Pan_g13698.t1">
    <property type="protein sequence ID" value="Pan_g13698.t1"/>
    <property type="gene ID" value="Pan_g13698"/>
</dbReference>
<dbReference type="Proteomes" id="UP000492821">
    <property type="component" value="Unassembled WGS sequence"/>
</dbReference>
<proteinExistence type="predicted"/>
<feature type="region of interest" description="Disordered" evidence="1">
    <location>
        <begin position="472"/>
        <end position="494"/>
    </location>
</feature>
<reference evidence="3" key="2">
    <citation type="submission" date="2020-10" db="UniProtKB">
        <authorList>
            <consortium name="WormBaseParasite"/>
        </authorList>
    </citation>
    <scope>IDENTIFICATION</scope>
</reference>
<feature type="compositionally biased region" description="Low complexity" evidence="1">
    <location>
        <begin position="367"/>
        <end position="376"/>
    </location>
</feature>
<accession>A0A7E4UXB7</accession>
<dbReference type="AlphaFoldDB" id="A0A7E4UXB7"/>
<feature type="region of interest" description="Disordered" evidence="1">
    <location>
        <begin position="333"/>
        <end position="397"/>
    </location>
</feature>
<evidence type="ECO:0000313" key="3">
    <source>
        <dbReference type="WBParaSite" id="Pan_g13698.t1"/>
    </source>
</evidence>
<sequence length="669" mass="71865">MGPAPQPDEPIIIKLTFTPDNMVSTDTGSHLNGKKDIHPCYFYTASGNTWIGEEAQRALEHGHFPVIHSFLKLFEADANPGMVPDVDFPVTRNDEQRLMVFTSAHQSERLTVVFARYLRQILQTIRAHLDVPVAAIDIIFPDFGFRFDSFNEFSLIIEEAKPALPAATKRACTPMNGVDSPLPKADKLSIDVFGYQGDDELAVEPVPGPSMLASRRSLPIDESGRGMADAEMKTVQRSKTDASKVRNNPSQPPLKTPGTHLIQFGTTSTPTCPLSARRSRSRTPLTEVFTKACHRLTSNDLMAIPSQKTVFVSTPVHTNRKSLRIDLSPIGKHVSSPAASTRRTISAISNPPARGPSILPPTDPTNATSSTSAVSVLPPTDETESSPGRITFDDVHTASIPPKKSILKSTQRAESTVKSNATTIQSLNFGDDESADMFDDSGPGFGDAVVSVVSDLNTESVHVSEVVADVSDEHMDSESRISKVDASEAVSANGDGSKSVFVTPVQSMDASTSQMASPASVVASAPVGEAVDSAAERTLEDVDGSIVEWHATLDSSTVEDDKALSTLNRLSEVPASRKSTDSVSRLHTPFVSVRKSHRPSVQCDVDKENSVASGFRTIDKENSIFAETMDPSDSTALIDKPVVEAPSLHDSDAIPAESDELEAIANNPD</sequence>
<feature type="compositionally biased region" description="Basic and acidic residues" evidence="1">
    <location>
        <begin position="472"/>
        <end position="486"/>
    </location>
</feature>
<protein>
    <submittedName>
        <fullName evidence="3">Hydantoinase_A domain-containing protein</fullName>
    </submittedName>
</protein>
<feature type="region of interest" description="Disordered" evidence="1">
    <location>
        <begin position="235"/>
        <end position="279"/>
    </location>
</feature>
<reference evidence="2" key="1">
    <citation type="journal article" date="2013" name="Genetics">
        <title>The draft genome and transcriptome of Panagrellus redivivus are shaped by the harsh demands of a free-living lifestyle.</title>
        <authorList>
            <person name="Srinivasan J."/>
            <person name="Dillman A.R."/>
            <person name="Macchietto M.G."/>
            <person name="Heikkinen L."/>
            <person name="Lakso M."/>
            <person name="Fracchia K.M."/>
            <person name="Antoshechkin I."/>
            <person name="Mortazavi A."/>
            <person name="Wong G."/>
            <person name="Sternberg P.W."/>
        </authorList>
    </citation>
    <scope>NUCLEOTIDE SEQUENCE [LARGE SCALE GENOMIC DNA]</scope>
    <source>
        <strain evidence="2">MT8872</strain>
    </source>
</reference>